<feature type="signal peptide" evidence="1">
    <location>
        <begin position="1"/>
        <end position="20"/>
    </location>
</feature>
<dbReference type="eggNOG" id="ENOG50338XX">
    <property type="taxonomic scope" value="Bacteria"/>
</dbReference>
<accession>R0D092</accession>
<sequence precursor="true">MRSTALAASALALAAGVALAGFSLAQTPARAPAKATILPGYWEYDYKVGIIPVSSETKCLKPADAEQFSRGICTRKYRCDYTTNVVSNGKIQLQGSWTDKKDRVSPVTAEGSYTPESFKMDIHIKTISGMPVAGTMTAKRLSADCPAPDPASGK</sequence>
<evidence type="ECO:0000313" key="2">
    <source>
        <dbReference type="EMBL" id="ENZ82086.1"/>
    </source>
</evidence>
<comment type="caution">
    <text evidence="2">The sequence shown here is derived from an EMBL/GenBank/DDBJ whole genome shotgun (WGS) entry which is preliminary data.</text>
</comment>
<proteinExistence type="predicted"/>
<reference evidence="2 3" key="1">
    <citation type="journal article" date="2013" name="Genome Announc.">
        <title>Draft Genome Sequence for Caulobacter sp. Strain OR37, a Bacterium Tolerant to Heavy Metals.</title>
        <authorList>
            <person name="Utturkar S.M."/>
            <person name="Bollmann A."/>
            <person name="Brzoska R.M."/>
            <person name="Klingeman D.M."/>
            <person name="Epstein S.E."/>
            <person name="Palumbo A.V."/>
            <person name="Brown S.D."/>
        </authorList>
    </citation>
    <scope>NUCLEOTIDE SEQUENCE [LARGE SCALE GENOMIC DNA]</scope>
    <source>
        <strain evidence="2 3">OR37</strain>
    </source>
</reference>
<dbReference type="InterPro" id="IPR022061">
    <property type="entry name" value="DUF3617"/>
</dbReference>
<feature type="chain" id="PRO_5004339861" description="DUF3617 family protein" evidence="1">
    <location>
        <begin position="21"/>
        <end position="154"/>
    </location>
</feature>
<organism evidence="2 3">
    <name type="scientific">Caulobacter vibrioides OR37</name>
    <dbReference type="NCBI Taxonomy" id="1292034"/>
    <lineage>
        <taxon>Bacteria</taxon>
        <taxon>Pseudomonadati</taxon>
        <taxon>Pseudomonadota</taxon>
        <taxon>Alphaproteobacteria</taxon>
        <taxon>Caulobacterales</taxon>
        <taxon>Caulobacteraceae</taxon>
        <taxon>Caulobacter</taxon>
    </lineage>
</organism>
<dbReference type="Proteomes" id="UP000013063">
    <property type="component" value="Unassembled WGS sequence"/>
</dbReference>
<dbReference type="RefSeq" id="WP_004618632.1">
    <property type="nucleotide sequence ID" value="NZ_APMP01000009.1"/>
</dbReference>
<dbReference type="AlphaFoldDB" id="R0D092"/>
<keyword evidence="1" id="KW-0732">Signal</keyword>
<dbReference type="PATRIC" id="fig|1292034.3.peg.1884"/>
<dbReference type="EMBL" id="APMP01000009">
    <property type="protein sequence ID" value="ENZ82086.1"/>
    <property type="molecule type" value="Genomic_DNA"/>
</dbReference>
<evidence type="ECO:0008006" key="4">
    <source>
        <dbReference type="Google" id="ProtNLM"/>
    </source>
</evidence>
<keyword evidence="3" id="KW-1185">Reference proteome</keyword>
<name>R0D092_CAUVI</name>
<evidence type="ECO:0000256" key="1">
    <source>
        <dbReference type="SAM" id="SignalP"/>
    </source>
</evidence>
<evidence type="ECO:0000313" key="3">
    <source>
        <dbReference type="Proteomes" id="UP000013063"/>
    </source>
</evidence>
<dbReference type="OrthoDB" id="7189411at2"/>
<protein>
    <recommendedName>
        <fullName evidence="4">DUF3617 family protein</fullName>
    </recommendedName>
</protein>
<dbReference type="Pfam" id="PF12276">
    <property type="entry name" value="DUF3617"/>
    <property type="match status" value="1"/>
</dbReference>
<gene>
    <name evidence="2" type="ORF">OR37_01897</name>
</gene>